<keyword evidence="4" id="KW-1185">Reference proteome</keyword>
<dbReference type="Gene3D" id="3.40.50.1820">
    <property type="entry name" value="alpha/beta hydrolase"/>
    <property type="match status" value="1"/>
</dbReference>
<sequence length="406" mass="42961">MRRKFKLLRAAAAVLVLVTAPGSAAFAGDGFNFSFGGVGALFGGGQEQRAYNVAIFVASTRRGGDRSNELTPGAKARYALDFISVPPDHKPGAIERPAFGGANPEHHFVVSRQSDLDASAFREQLAAQLSGRIGVNRDVLVYVHGFNTSLDDARFRLAQIVVDTRFGGVPVLFTWPSKAQLLAYGADKESAMASRDACRKLLETIAATPGVGRVQIIAHSMGTWLTMEALNEAALSGSPDLHGKLGNVMLAAPDIDLSVFRQQLEPLDPSHFSVYVSKNDRALQLSASLQGDRRLGSLDPGSDHDRELIQNLGVGVYDISSLSTNFIGHDVYADAPQVVRQIGARIEKPRPADANVQSVIDAGADRTPRPPPGQITTEALPPPAASSAPAAGSVQTAAPVEAAAQK</sequence>
<dbReference type="RefSeq" id="WP_243066177.1">
    <property type="nucleotide sequence ID" value="NZ_JAIVFK010000002.1"/>
</dbReference>
<accession>A0ABS9Z3V2</accession>
<reference evidence="3" key="1">
    <citation type="journal article" date="2022" name="ISME J.">
        <title>Identification of active gaseous-alkane degraders at natural gas seeps.</title>
        <authorList>
            <person name="Farhan Ul Haque M."/>
            <person name="Hernandez M."/>
            <person name="Crombie A.T."/>
            <person name="Murrell J.C."/>
        </authorList>
    </citation>
    <scope>NUCLEOTIDE SEQUENCE</scope>
    <source>
        <strain evidence="3">PC2</strain>
    </source>
</reference>
<evidence type="ECO:0000256" key="2">
    <source>
        <dbReference type="SAM" id="SignalP"/>
    </source>
</evidence>
<organism evidence="3 4">
    <name type="scientific">Candidatus Rhodoblastus alkanivorans</name>
    <dbReference type="NCBI Taxonomy" id="2954117"/>
    <lineage>
        <taxon>Bacteria</taxon>
        <taxon>Pseudomonadati</taxon>
        <taxon>Pseudomonadota</taxon>
        <taxon>Alphaproteobacteria</taxon>
        <taxon>Hyphomicrobiales</taxon>
        <taxon>Rhodoblastaceae</taxon>
        <taxon>Rhodoblastus</taxon>
    </lineage>
</organism>
<dbReference type="SUPFAM" id="SSF53474">
    <property type="entry name" value="alpha/beta-Hydrolases"/>
    <property type="match status" value="1"/>
</dbReference>
<dbReference type="Proteomes" id="UP001139104">
    <property type="component" value="Unassembled WGS sequence"/>
</dbReference>
<dbReference type="EMBL" id="JAIVFP010000001">
    <property type="protein sequence ID" value="MCI4682146.1"/>
    <property type="molecule type" value="Genomic_DNA"/>
</dbReference>
<dbReference type="PANTHER" id="PTHR36513">
    <property type="entry name" value="ABC TRANSMEMBRANE TYPE-1 DOMAIN-CONTAINING PROTEIN"/>
    <property type="match status" value="1"/>
</dbReference>
<dbReference type="PANTHER" id="PTHR36513:SF1">
    <property type="entry name" value="TRANSMEMBRANE PROTEIN"/>
    <property type="match status" value="1"/>
</dbReference>
<evidence type="ECO:0000313" key="4">
    <source>
        <dbReference type="Proteomes" id="UP001139104"/>
    </source>
</evidence>
<proteinExistence type="predicted"/>
<dbReference type="InterPro" id="IPR029058">
    <property type="entry name" value="AB_hydrolase_fold"/>
</dbReference>
<comment type="caution">
    <text evidence="3">The sequence shown here is derived from an EMBL/GenBank/DDBJ whole genome shotgun (WGS) entry which is preliminary data.</text>
</comment>
<dbReference type="GO" id="GO:0016787">
    <property type="term" value="F:hydrolase activity"/>
    <property type="evidence" value="ECO:0007669"/>
    <property type="project" value="UniProtKB-KW"/>
</dbReference>
<feature type="signal peptide" evidence="2">
    <location>
        <begin position="1"/>
        <end position="27"/>
    </location>
</feature>
<protein>
    <submittedName>
        <fullName evidence="3">Alpha/beta hydrolase</fullName>
    </submittedName>
</protein>
<evidence type="ECO:0000256" key="1">
    <source>
        <dbReference type="SAM" id="MobiDB-lite"/>
    </source>
</evidence>
<name>A0ABS9Z3V2_9HYPH</name>
<keyword evidence="2" id="KW-0732">Signal</keyword>
<evidence type="ECO:0000313" key="3">
    <source>
        <dbReference type="EMBL" id="MCI4682146.1"/>
    </source>
</evidence>
<gene>
    <name evidence="3" type="ORF">K2U94_05095</name>
</gene>
<feature type="region of interest" description="Disordered" evidence="1">
    <location>
        <begin position="361"/>
        <end position="406"/>
    </location>
</feature>
<dbReference type="InterPro" id="IPR010297">
    <property type="entry name" value="DUF900_hydrolase"/>
</dbReference>
<dbReference type="Pfam" id="PF05990">
    <property type="entry name" value="DUF900"/>
    <property type="match status" value="1"/>
</dbReference>
<feature type="chain" id="PRO_5045798638" evidence="2">
    <location>
        <begin position="28"/>
        <end position="406"/>
    </location>
</feature>
<keyword evidence="3" id="KW-0378">Hydrolase</keyword>